<dbReference type="Proteomes" id="UP000578112">
    <property type="component" value="Unassembled WGS sequence"/>
</dbReference>
<evidence type="ECO:0000313" key="2">
    <source>
        <dbReference type="Proteomes" id="UP000578112"/>
    </source>
</evidence>
<organism evidence="1 2">
    <name type="scientific">Actinoplanes digitatis</name>
    <dbReference type="NCBI Taxonomy" id="1868"/>
    <lineage>
        <taxon>Bacteria</taxon>
        <taxon>Bacillati</taxon>
        <taxon>Actinomycetota</taxon>
        <taxon>Actinomycetes</taxon>
        <taxon>Micromonosporales</taxon>
        <taxon>Micromonosporaceae</taxon>
        <taxon>Actinoplanes</taxon>
    </lineage>
</organism>
<dbReference type="Pfam" id="PF09234">
    <property type="entry name" value="DUF1963"/>
    <property type="match status" value="1"/>
</dbReference>
<protein>
    <recommendedName>
        <fullName evidence="3">DUF1963 domain-containing protein</fullName>
    </recommendedName>
</protein>
<sequence>MVKLMTYAGPAVADAPGTRTGGVPQTPSAFEWPRCRECAGPMQFLAQVSLADVERGSSGLLSIFMCQNDPGLCDEWDAGAGGNRAFAFGADALHVPTPPGDGVTLLDEACAVRFEQVGAEDYLEAPGQWHQQSGRPVREVLGQVGGRAAWLQNDETPRCDGCAQPMAFVVQLEEGHDHRTSANFGGGGYGYGFQCRACGTAAFLWQR</sequence>
<proteinExistence type="predicted"/>
<dbReference type="SUPFAM" id="SSF103032">
    <property type="entry name" value="Hypothetical protein YwqG"/>
    <property type="match status" value="1"/>
</dbReference>
<gene>
    <name evidence="1" type="ORF">BJ971_004363</name>
</gene>
<evidence type="ECO:0008006" key="3">
    <source>
        <dbReference type="Google" id="ProtNLM"/>
    </source>
</evidence>
<dbReference type="InterPro" id="IPR035948">
    <property type="entry name" value="YwqG-like_sf"/>
</dbReference>
<accession>A0A7W7MRJ3</accession>
<dbReference type="AlphaFoldDB" id="A0A7W7MRJ3"/>
<dbReference type="Gene3D" id="2.30.320.10">
    <property type="entry name" value="YwqG-like"/>
    <property type="match status" value="1"/>
</dbReference>
<keyword evidence="2" id="KW-1185">Reference proteome</keyword>
<dbReference type="EMBL" id="JACHNH010000001">
    <property type="protein sequence ID" value="MBB4763807.1"/>
    <property type="molecule type" value="Genomic_DNA"/>
</dbReference>
<comment type="caution">
    <text evidence="1">The sequence shown here is derived from an EMBL/GenBank/DDBJ whole genome shotgun (WGS) entry which is preliminary data.</text>
</comment>
<dbReference type="RefSeq" id="WP_239087587.1">
    <property type="nucleotide sequence ID" value="NZ_BOMK01000041.1"/>
</dbReference>
<reference evidence="1 2" key="1">
    <citation type="submission" date="2020-08" db="EMBL/GenBank/DDBJ databases">
        <title>Sequencing the genomes of 1000 actinobacteria strains.</title>
        <authorList>
            <person name="Klenk H.-P."/>
        </authorList>
    </citation>
    <scope>NUCLEOTIDE SEQUENCE [LARGE SCALE GENOMIC DNA]</scope>
    <source>
        <strain evidence="1 2">DSM 43149</strain>
    </source>
</reference>
<name>A0A7W7MRJ3_9ACTN</name>
<dbReference type="InterPro" id="IPR015315">
    <property type="entry name" value="DUF1963"/>
</dbReference>
<evidence type="ECO:0000313" key="1">
    <source>
        <dbReference type="EMBL" id="MBB4763807.1"/>
    </source>
</evidence>